<protein>
    <recommendedName>
        <fullName evidence="5">FAD-binding domain-containing protein</fullName>
    </recommendedName>
</protein>
<dbReference type="InterPro" id="IPR036188">
    <property type="entry name" value="FAD/NAD-bd_sf"/>
</dbReference>
<proteinExistence type="predicted"/>
<keyword evidence="4" id="KW-1133">Transmembrane helix</keyword>
<dbReference type="Gene3D" id="3.30.9.10">
    <property type="entry name" value="D-Amino Acid Oxidase, subunit A, domain 2"/>
    <property type="match status" value="1"/>
</dbReference>
<accession>A0A8J6DBS5</accession>
<name>A0A8J6DBS5_9ROSI</name>
<feature type="domain" description="FAD-binding" evidence="5">
    <location>
        <begin position="136"/>
        <end position="524"/>
    </location>
</feature>
<dbReference type="Pfam" id="PF21274">
    <property type="entry name" value="Rng_hyd_C"/>
    <property type="match status" value="1"/>
</dbReference>
<feature type="compositionally biased region" description="Acidic residues" evidence="3">
    <location>
        <begin position="33"/>
        <end position="51"/>
    </location>
</feature>
<evidence type="ECO:0000256" key="4">
    <source>
        <dbReference type="SAM" id="Phobius"/>
    </source>
</evidence>
<feature type="compositionally biased region" description="Basic and acidic residues" evidence="3">
    <location>
        <begin position="12"/>
        <end position="32"/>
    </location>
</feature>
<dbReference type="OrthoDB" id="1716816at2759"/>
<reference evidence="6 7" key="1">
    <citation type="journal article" date="2021" name="bioRxiv">
        <title>The Gossypium anomalum genome as a resource for cotton improvement and evolutionary analysis of hybrid incompatibility.</title>
        <authorList>
            <person name="Grover C.E."/>
            <person name="Yuan D."/>
            <person name="Arick M.A."/>
            <person name="Miller E.R."/>
            <person name="Hu G."/>
            <person name="Peterson D.G."/>
            <person name="Wendel J.F."/>
            <person name="Udall J.A."/>
        </authorList>
    </citation>
    <scope>NUCLEOTIDE SEQUENCE [LARGE SCALE GENOMIC DNA]</scope>
    <source>
        <strain evidence="6">JFW-Udall</strain>
        <tissue evidence="6">Leaf</tissue>
    </source>
</reference>
<dbReference type="GO" id="GO:0071949">
    <property type="term" value="F:FAD binding"/>
    <property type="evidence" value="ECO:0007669"/>
    <property type="project" value="InterPro"/>
</dbReference>
<gene>
    <name evidence="6" type="ORF">CXB51_005176</name>
</gene>
<evidence type="ECO:0000256" key="1">
    <source>
        <dbReference type="ARBA" id="ARBA00022630"/>
    </source>
</evidence>
<dbReference type="GO" id="GO:0005739">
    <property type="term" value="C:mitochondrion"/>
    <property type="evidence" value="ECO:0007669"/>
    <property type="project" value="TreeGrafter"/>
</dbReference>
<feature type="region of interest" description="Disordered" evidence="3">
    <location>
        <begin position="1"/>
        <end position="51"/>
    </location>
</feature>
<evidence type="ECO:0000259" key="5">
    <source>
        <dbReference type="Pfam" id="PF01494"/>
    </source>
</evidence>
<keyword evidence="4" id="KW-0812">Transmembrane</keyword>
<comment type="caution">
    <text evidence="6">The sequence shown here is derived from an EMBL/GenBank/DDBJ whole genome shotgun (WGS) entry which is preliminary data.</text>
</comment>
<dbReference type="GO" id="GO:0016709">
    <property type="term" value="F:oxidoreductase activity, acting on paired donors, with incorporation or reduction of molecular oxygen, NAD(P)H as one donor, and incorporation of one atom of oxygen"/>
    <property type="evidence" value="ECO:0007669"/>
    <property type="project" value="UniProtKB-ARBA"/>
</dbReference>
<evidence type="ECO:0000313" key="6">
    <source>
        <dbReference type="EMBL" id="KAG8498623.1"/>
    </source>
</evidence>
<sequence>MEKGRRWRKKEKRMENKGGKKRKEEKSGRTKEEEEEEEMNGTTKEEEEEEMNAPTSILVCYCGCPAMLRTSWLNENSSRRFFGFSCFLFMGVSGFIKGFNLLHRIKPRIRLHPYGYIQRRDFSDTKILNSNDSLLPVLIVGAGPVGLVLSVLLTKFGIKCTVLEKNKGFSKHPQAHFINNRTMEVFRKLDGLAEEIQRSQPPVDLWGKFIYCTSLTGSILGSVDHMHPQGSIRLTLSKDYLHPLSDFEKIVSPISVAHFSQYKLTRLLVKLLENLGFGIHTLEGPDSLDHEPLRGGEILMGYECVSIDTTDECVTATVSFSKEGKLLMRKIQSKILIGADGAGSMVRKLVGIDLKGEKDLQKLVSVHFWSKDLGRYLLNERPGMLFFIFNTEVIGVLVAHDLTQGEFVLQIPFYPPQQNLEDFSPEICKKLILKLVGQELSDIDVIDIKPWVMHAEVADRFVCGNNQIMLCGDAAHRFPPAGGFGMNTGIQDAHNLAWKIASLLNGVAPTSILATYETERKPIAVFNTALSVQNFRAAMAVPATLGLDPTVANSVHQVINKGFGSILPSGMQKAILDGIFSIGRSQLSEFILNENNPLGSSRLAKLRHIFEEGKSLQLQFPAEDLGFRYLEGALVPDSDDVVPAPELPTGCRRDYVPCADPGSRLPHMNVKVLSNFPSEETISTLDLVSENKVEFLLIIAPMEESYNLAQAAFKVAEEYKVSTKVCILWPADTVTRVQPGSKAELAPWKNYIDVIEVKRSLDSSSWWSTCQMTEQGAILVRPDEHIAWRSKSRVVGDLYSKMKIVFSTVLGFESMNS</sequence>
<feature type="transmembrane region" description="Helical" evidence="4">
    <location>
        <begin position="81"/>
        <end position="102"/>
    </location>
</feature>
<dbReference type="PRINTS" id="PR00420">
    <property type="entry name" value="RNGMNOXGNASE"/>
</dbReference>
<dbReference type="SUPFAM" id="SSF51905">
    <property type="entry name" value="FAD/NAD(P)-binding domain"/>
    <property type="match status" value="1"/>
</dbReference>
<organism evidence="6 7">
    <name type="scientific">Gossypium anomalum</name>
    <dbReference type="NCBI Taxonomy" id="47600"/>
    <lineage>
        <taxon>Eukaryota</taxon>
        <taxon>Viridiplantae</taxon>
        <taxon>Streptophyta</taxon>
        <taxon>Embryophyta</taxon>
        <taxon>Tracheophyta</taxon>
        <taxon>Spermatophyta</taxon>
        <taxon>Magnoliopsida</taxon>
        <taxon>eudicotyledons</taxon>
        <taxon>Gunneridae</taxon>
        <taxon>Pentapetalae</taxon>
        <taxon>rosids</taxon>
        <taxon>malvids</taxon>
        <taxon>Malvales</taxon>
        <taxon>Malvaceae</taxon>
        <taxon>Malvoideae</taxon>
        <taxon>Gossypium</taxon>
    </lineage>
</organism>
<keyword evidence="1" id="KW-0285">Flavoprotein</keyword>
<dbReference type="InterPro" id="IPR002938">
    <property type="entry name" value="FAD-bd"/>
</dbReference>
<keyword evidence="7" id="KW-1185">Reference proteome</keyword>
<dbReference type="Gene3D" id="3.40.30.120">
    <property type="match status" value="1"/>
</dbReference>
<dbReference type="Gene3D" id="3.50.50.60">
    <property type="entry name" value="FAD/NAD(P)-binding domain"/>
    <property type="match status" value="1"/>
</dbReference>
<dbReference type="PANTHER" id="PTHR43004:SF6">
    <property type="entry name" value="FAD_NAD(P)-BINDING OXIDOREDUCTASE FAMILY PROTEIN"/>
    <property type="match status" value="1"/>
</dbReference>
<dbReference type="Pfam" id="PF01494">
    <property type="entry name" value="FAD_binding_3"/>
    <property type="match status" value="1"/>
</dbReference>
<evidence type="ECO:0000313" key="7">
    <source>
        <dbReference type="Proteomes" id="UP000701853"/>
    </source>
</evidence>
<dbReference type="Proteomes" id="UP000701853">
    <property type="component" value="Chromosome 3"/>
</dbReference>
<keyword evidence="2" id="KW-0274">FAD</keyword>
<dbReference type="EMBL" id="JAHUZN010000003">
    <property type="protein sequence ID" value="KAG8498623.1"/>
    <property type="molecule type" value="Genomic_DNA"/>
</dbReference>
<keyword evidence="4" id="KW-0472">Membrane</keyword>
<feature type="compositionally biased region" description="Basic residues" evidence="3">
    <location>
        <begin position="1"/>
        <end position="11"/>
    </location>
</feature>
<dbReference type="InterPro" id="IPR050641">
    <property type="entry name" value="RIFMO-like"/>
</dbReference>
<evidence type="ECO:0000256" key="2">
    <source>
        <dbReference type="ARBA" id="ARBA00022827"/>
    </source>
</evidence>
<evidence type="ECO:0000256" key="3">
    <source>
        <dbReference type="SAM" id="MobiDB-lite"/>
    </source>
</evidence>
<dbReference type="PANTHER" id="PTHR43004">
    <property type="entry name" value="TRK SYSTEM POTASSIUM UPTAKE PROTEIN"/>
    <property type="match status" value="1"/>
</dbReference>
<dbReference type="AlphaFoldDB" id="A0A8J6DBS5"/>
<dbReference type="GO" id="GO:0006744">
    <property type="term" value="P:ubiquinone biosynthetic process"/>
    <property type="evidence" value="ECO:0007669"/>
    <property type="project" value="TreeGrafter"/>
</dbReference>